<evidence type="ECO:0000256" key="1">
    <source>
        <dbReference type="SAM" id="Phobius"/>
    </source>
</evidence>
<organism evidence="3 4">
    <name type="scientific">Sphingomonas japonica</name>
    <dbReference type="NCBI Taxonomy" id="511662"/>
    <lineage>
        <taxon>Bacteria</taxon>
        <taxon>Pseudomonadati</taxon>
        <taxon>Pseudomonadota</taxon>
        <taxon>Alphaproteobacteria</taxon>
        <taxon>Sphingomonadales</taxon>
        <taxon>Sphingomonadaceae</taxon>
        <taxon>Sphingomonas</taxon>
    </lineage>
</organism>
<keyword evidence="1" id="KW-0812">Transmembrane</keyword>
<evidence type="ECO:0000259" key="2">
    <source>
        <dbReference type="PROSITE" id="PS51724"/>
    </source>
</evidence>
<dbReference type="Pfam" id="PF05036">
    <property type="entry name" value="SPOR"/>
    <property type="match status" value="1"/>
</dbReference>
<dbReference type="Proteomes" id="UP000788153">
    <property type="component" value="Unassembled WGS sequence"/>
</dbReference>
<protein>
    <recommendedName>
        <fullName evidence="2">SPOR domain-containing protein</fullName>
    </recommendedName>
</protein>
<dbReference type="EMBL" id="JAASQP010000001">
    <property type="protein sequence ID" value="NIJ22815.1"/>
    <property type="molecule type" value="Genomic_DNA"/>
</dbReference>
<accession>A0ABX0TWX7</accession>
<proteinExistence type="predicted"/>
<sequence>MSGSQWTEGRSEDRLPWLESADGDYSRRGSFGRVILLVLLALGLIAAAIYAFGWLQSRPTASGTGELIEAQEGDYKVKPDEPGGMKAQGEGDTVFATSEGGAPKGRVDLSAIPEAPIAAVKGTAGAAAAPVQGKGGTRVVAPVPASKGALTAAAPARAGGANRPETASDGTLVQLGSFPSEGGANAEWTMLSKRFGYLAPLTKSVERAEVNGATVYRLRVGGGSNAQARDLCARLKVAGEACFVVR</sequence>
<comment type="caution">
    <text evidence="3">The sequence shown here is derived from an EMBL/GenBank/DDBJ whole genome shotgun (WGS) entry which is preliminary data.</text>
</comment>
<keyword evidence="1" id="KW-0472">Membrane</keyword>
<dbReference type="InterPro" id="IPR007730">
    <property type="entry name" value="SPOR-like_dom"/>
</dbReference>
<keyword evidence="4" id="KW-1185">Reference proteome</keyword>
<name>A0ABX0TWX7_9SPHN</name>
<feature type="transmembrane region" description="Helical" evidence="1">
    <location>
        <begin position="34"/>
        <end position="55"/>
    </location>
</feature>
<reference evidence="3 4" key="1">
    <citation type="submission" date="2020-03" db="EMBL/GenBank/DDBJ databases">
        <title>Genomic Encyclopedia of Type Strains, Phase IV (KMG-IV): sequencing the most valuable type-strain genomes for metagenomic binning, comparative biology and taxonomic classification.</title>
        <authorList>
            <person name="Goeker M."/>
        </authorList>
    </citation>
    <scope>NUCLEOTIDE SEQUENCE [LARGE SCALE GENOMIC DNA]</scope>
    <source>
        <strain evidence="3 4">DSM 22753</strain>
    </source>
</reference>
<dbReference type="PROSITE" id="PS51724">
    <property type="entry name" value="SPOR"/>
    <property type="match status" value="1"/>
</dbReference>
<dbReference type="SUPFAM" id="SSF110997">
    <property type="entry name" value="Sporulation related repeat"/>
    <property type="match status" value="1"/>
</dbReference>
<dbReference type="Gene3D" id="3.30.70.1070">
    <property type="entry name" value="Sporulation related repeat"/>
    <property type="match status" value="1"/>
</dbReference>
<evidence type="ECO:0000313" key="3">
    <source>
        <dbReference type="EMBL" id="NIJ22815.1"/>
    </source>
</evidence>
<dbReference type="InterPro" id="IPR036680">
    <property type="entry name" value="SPOR-like_sf"/>
</dbReference>
<dbReference type="RefSeq" id="WP_140048019.1">
    <property type="nucleotide sequence ID" value="NZ_BAAAEV010000001.1"/>
</dbReference>
<feature type="domain" description="SPOR" evidence="2">
    <location>
        <begin position="165"/>
        <end position="246"/>
    </location>
</feature>
<gene>
    <name evidence="3" type="ORF">FHT01_000357</name>
</gene>
<evidence type="ECO:0000313" key="4">
    <source>
        <dbReference type="Proteomes" id="UP000788153"/>
    </source>
</evidence>
<keyword evidence="1" id="KW-1133">Transmembrane helix</keyword>